<protein>
    <submittedName>
        <fullName evidence="5">Galactosyldiacylglycerol synthase</fullName>
    </submittedName>
</protein>
<proteinExistence type="inferred from homology"/>
<dbReference type="PANTHER" id="PTHR43025:SF3">
    <property type="entry name" value="MONOGALACTOSYLDIACYLGLYCEROL SYNTHASE 1, CHLOROPLASTIC"/>
    <property type="match status" value="1"/>
</dbReference>
<reference evidence="5 6" key="1">
    <citation type="submission" date="2024-06" db="EMBL/GenBank/DDBJ databases">
        <title>The Natural Products Discovery Center: Release of the First 8490 Sequenced Strains for Exploring Actinobacteria Biosynthetic Diversity.</title>
        <authorList>
            <person name="Kalkreuter E."/>
            <person name="Kautsar S.A."/>
            <person name="Yang D."/>
            <person name="Bader C.D."/>
            <person name="Teijaro C.N."/>
            <person name="Fluegel L."/>
            <person name="Davis C.M."/>
            <person name="Simpson J.R."/>
            <person name="Lauterbach L."/>
            <person name="Steele A.D."/>
            <person name="Gui C."/>
            <person name="Meng S."/>
            <person name="Li G."/>
            <person name="Viehrig K."/>
            <person name="Ye F."/>
            <person name="Su P."/>
            <person name="Kiefer A.F."/>
            <person name="Nichols A."/>
            <person name="Cepeda A.J."/>
            <person name="Yan W."/>
            <person name="Fan B."/>
            <person name="Jiang Y."/>
            <person name="Adhikari A."/>
            <person name="Zheng C.-J."/>
            <person name="Schuster L."/>
            <person name="Cowan T.M."/>
            <person name="Smanski M.J."/>
            <person name="Chevrette M.G."/>
            <person name="De Carvalho L.P.S."/>
            <person name="Shen B."/>
        </authorList>
    </citation>
    <scope>NUCLEOTIDE SEQUENCE [LARGE SCALE GENOMIC DNA]</scope>
    <source>
        <strain evidence="5 6">NPDC038104</strain>
    </source>
</reference>
<dbReference type="SUPFAM" id="SSF53756">
    <property type="entry name" value="UDP-Glycosyltransferase/glycogen phosphorylase"/>
    <property type="match status" value="1"/>
</dbReference>
<evidence type="ECO:0000256" key="1">
    <source>
        <dbReference type="ARBA" id="ARBA00006962"/>
    </source>
</evidence>
<dbReference type="EMBL" id="JBEZUR010000012">
    <property type="protein sequence ID" value="MEU3554738.1"/>
    <property type="molecule type" value="Genomic_DNA"/>
</dbReference>
<dbReference type="InterPro" id="IPR050519">
    <property type="entry name" value="Glycosyltransf_28_UgtP"/>
</dbReference>
<keyword evidence="6" id="KW-1185">Reference proteome</keyword>
<gene>
    <name evidence="5" type="ORF">AB0E65_11040</name>
</gene>
<evidence type="ECO:0000256" key="3">
    <source>
        <dbReference type="ARBA" id="ARBA00022679"/>
    </source>
</evidence>
<evidence type="ECO:0000259" key="4">
    <source>
        <dbReference type="Pfam" id="PF06925"/>
    </source>
</evidence>
<feature type="domain" description="Diacylglycerol glucosyltransferase N-terminal" evidence="4">
    <location>
        <begin position="12"/>
        <end position="174"/>
    </location>
</feature>
<accession>A0ABV2YG94</accession>
<keyword evidence="2" id="KW-0328">Glycosyltransferase</keyword>
<comment type="similarity">
    <text evidence="1">Belongs to the glycosyltransferase 28 family.</text>
</comment>
<name>A0ABV2YG94_9ACTN</name>
<organism evidence="5 6">
    <name type="scientific">Streptomyces fragilis</name>
    <dbReference type="NCBI Taxonomy" id="67301"/>
    <lineage>
        <taxon>Bacteria</taxon>
        <taxon>Bacillati</taxon>
        <taxon>Actinomycetota</taxon>
        <taxon>Actinomycetes</taxon>
        <taxon>Kitasatosporales</taxon>
        <taxon>Streptomycetaceae</taxon>
        <taxon>Streptomyces</taxon>
    </lineage>
</organism>
<dbReference type="RefSeq" id="WP_245967461.1">
    <property type="nucleotide sequence ID" value="NZ_BEVZ01000002.1"/>
</dbReference>
<dbReference type="PANTHER" id="PTHR43025">
    <property type="entry name" value="MONOGALACTOSYLDIACYLGLYCEROL SYNTHASE"/>
    <property type="match status" value="1"/>
</dbReference>
<sequence length="361" mass="38937">MLILSAGMGAGHDTVARELARRAREQGHHVQILDLLRLLPLGTGTVLRVSYQAAVRHFPWLYAGLYRVFLRPGPGRRPSGVPLARLAADRLTDVVRRTGADVIVPVFHLAAQLTGHLRERNGLSCPSVVVLVDFAVHRQWLHPGNDLYLCLTERAAREVRRSVDVPVRVTGPVVAPDFRTPAAGSALWRRRFEDHAPGRPPVLLSAGAWGAAEGMEATARRLASAGFLPVVLCGRNERLRARTARVPGALVLDWVTDMPGLMGAVRVLVDNAAGQTAVQALAAGLPVVAHRPLPGHGEAGVRHMARFGASIHAPDGAALLRAVERLSRDGAERDRLVARGRELFREDALVRVVSAARALPA</sequence>
<dbReference type="Proteomes" id="UP001550850">
    <property type="component" value="Unassembled WGS sequence"/>
</dbReference>
<keyword evidence="3" id="KW-0808">Transferase</keyword>
<evidence type="ECO:0000313" key="6">
    <source>
        <dbReference type="Proteomes" id="UP001550850"/>
    </source>
</evidence>
<evidence type="ECO:0000313" key="5">
    <source>
        <dbReference type="EMBL" id="MEU3554738.1"/>
    </source>
</evidence>
<dbReference type="Pfam" id="PF06925">
    <property type="entry name" value="MGDG_synth"/>
    <property type="match status" value="1"/>
</dbReference>
<dbReference type="InterPro" id="IPR009695">
    <property type="entry name" value="Diacylglyc_glucosyltr_N"/>
</dbReference>
<comment type="caution">
    <text evidence="5">The sequence shown here is derived from an EMBL/GenBank/DDBJ whole genome shotgun (WGS) entry which is preliminary data.</text>
</comment>
<dbReference type="Gene3D" id="3.40.50.2000">
    <property type="entry name" value="Glycogen Phosphorylase B"/>
    <property type="match status" value="1"/>
</dbReference>
<evidence type="ECO:0000256" key="2">
    <source>
        <dbReference type="ARBA" id="ARBA00022676"/>
    </source>
</evidence>